<gene>
    <name evidence="7" type="ORF">CC78DRAFT_535264</name>
</gene>
<dbReference type="AlphaFoldDB" id="A0A9P4N1U9"/>
<evidence type="ECO:0000256" key="6">
    <source>
        <dbReference type="RuleBase" id="RU365002"/>
    </source>
</evidence>
<comment type="similarity">
    <text evidence="2 6">Belongs to the QNG1 protein family.</text>
</comment>
<sequence length="365" mass="42143">MSDDEVDHELLDLLRQKFGLGPGDASAPPETRVLENAQFIYDNSIDVALDMRHTKLAAVEILKQMQEREYSTKTWAEHPLHPKAKDESTLNFIFTMDLLNFSFWSEKSEEERFAVCYRGTRWTGYWSLVAALQRALDEGIPITTPSFWTDEEGCSEDVLKNVFRSETEEEIPMFQGRIDCLREAGQVLDMEFDSSVGVLVEDGKKSAAGLVNLLAERFTCFRDEAIFDGKKVRFLKRAQIFVADLWAAFDGEGYGEFDDIDKITMFADYRVPQMLHSLGCMSYCPPLEGRIRRLQTIEPAHSWELQIRGCSIWAIELLRREILKLQSDANINAILIDFFLYDLAKERERAKVEAIPHHRTRSIWY</sequence>
<comment type="catalytic activity">
    <reaction evidence="5 6">
        <text>queuosine 5'-phosphate + H2O = queuine + D-ribose 5-phosphate</text>
        <dbReference type="Rhea" id="RHEA:75387"/>
        <dbReference type="ChEBI" id="CHEBI:15377"/>
        <dbReference type="ChEBI" id="CHEBI:17433"/>
        <dbReference type="ChEBI" id="CHEBI:78346"/>
        <dbReference type="ChEBI" id="CHEBI:194371"/>
    </reaction>
    <physiologicalReaction direction="left-to-right" evidence="5 6">
        <dbReference type="Rhea" id="RHEA:75388"/>
    </physiologicalReaction>
</comment>
<organism evidence="7 8">
    <name type="scientific">Lojkania enalia</name>
    <dbReference type="NCBI Taxonomy" id="147567"/>
    <lineage>
        <taxon>Eukaryota</taxon>
        <taxon>Fungi</taxon>
        <taxon>Dikarya</taxon>
        <taxon>Ascomycota</taxon>
        <taxon>Pezizomycotina</taxon>
        <taxon>Dothideomycetes</taxon>
        <taxon>Pleosporomycetidae</taxon>
        <taxon>Pleosporales</taxon>
        <taxon>Pleosporales incertae sedis</taxon>
        <taxon>Lojkania</taxon>
    </lineage>
</organism>
<dbReference type="PANTHER" id="PTHR21314">
    <property type="entry name" value="QUEUOSINE 5'-PHOSPHATE N-GLYCOSYLASE_HYDROLASE-RELATED"/>
    <property type="match status" value="1"/>
</dbReference>
<evidence type="ECO:0000256" key="4">
    <source>
        <dbReference type="ARBA" id="ARBA00035393"/>
    </source>
</evidence>
<evidence type="ECO:0000256" key="2">
    <source>
        <dbReference type="ARBA" id="ARBA00035119"/>
    </source>
</evidence>
<dbReference type="GO" id="GO:0016787">
    <property type="term" value="F:hydrolase activity"/>
    <property type="evidence" value="ECO:0007669"/>
    <property type="project" value="UniProtKB-KW"/>
</dbReference>
<dbReference type="EC" id="3.2.2.-" evidence="6"/>
<keyword evidence="8" id="KW-1185">Reference proteome</keyword>
<dbReference type="GO" id="GO:0006400">
    <property type="term" value="P:tRNA modification"/>
    <property type="evidence" value="ECO:0007669"/>
    <property type="project" value="TreeGrafter"/>
</dbReference>
<dbReference type="Proteomes" id="UP000800093">
    <property type="component" value="Unassembled WGS sequence"/>
</dbReference>
<accession>A0A9P4N1U9</accession>
<comment type="function">
    <text evidence="6">Catalyzes the hydrolysis of queuosine 5'-phosphate, releasing the nucleobase queuine (q). Is required for salvage of queuine from exogenous queuosine (Q) that is imported and then converted to queuosine 5'-phosphate intracellularly.</text>
</comment>
<evidence type="ECO:0000256" key="5">
    <source>
        <dbReference type="ARBA" id="ARBA00048204"/>
    </source>
</evidence>
<dbReference type="PANTHER" id="PTHR21314:SF0">
    <property type="entry name" value="QUEUOSINE 5'-PHOSPHATE N-GLYCOSYLASE_HYDROLASE"/>
    <property type="match status" value="1"/>
</dbReference>
<evidence type="ECO:0000313" key="8">
    <source>
        <dbReference type="Proteomes" id="UP000800093"/>
    </source>
</evidence>
<proteinExistence type="inferred from homology"/>
<evidence type="ECO:0000256" key="1">
    <source>
        <dbReference type="ARBA" id="ARBA00022801"/>
    </source>
</evidence>
<dbReference type="OrthoDB" id="416777at2759"/>
<reference evidence="8" key="1">
    <citation type="journal article" date="2020" name="Stud. Mycol.">
        <title>101 Dothideomycetes genomes: A test case for predicting lifestyles and emergence of pathogens.</title>
        <authorList>
            <person name="Haridas S."/>
            <person name="Albert R."/>
            <person name="Binder M."/>
            <person name="Bloem J."/>
            <person name="LaButti K."/>
            <person name="Salamov A."/>
            <person name="Andreopoulos B."/>
            <person name="Baker S."/>
            <person name="Barry K."/>
            <person name="Bills G."/>
            <person name="Bluhm B."/>
            <person name="Cannon C."/>
            <person name="Castanera R."/>
            <person name="Culley D."/>
            <person name="Daum C."/>
            <person name="Ezra D."/>
            <person name="Gonzalez J."/>
            <person name="Henrissat B."/>
            <person name="Kuo A."/>
            <person name="Liang C."/>
            <person name="Lipzen A."/>
            <person name="Lutzoni F."/>
            <person name="Magnuson J."/>
            <person name="Mondo S."/>
            <person name="Nolan M."/>
            <person name="Ohm R."/>
            <person name="Pangilinan J."/>
            <person name="Park H.-J."/>
            <person name="Ramirez L."/>
            <person name="Alfaro M."/>
            <person name="Sun H."/>
            <person name="Tritt A."/>
            <person name="Yoshinaga Y."/>
            <person name="Zwiers L.-H."/>
            <person name="Turgeon B."/>
            <person name="Goodwin S."/>
            <person name="Spatafora J."/>
            <person name="Crous P."/>
            <person name="Grigoriev I."/>
        </authorList>
    </citation>
    <scope>NUCLEOTIDE SEQUENCE [LARGE SCALE GENOMIC DNA]</scope>
    <source>
        <strain evidence="8">CBS 304.66</strain>
    </source>
</reference>
<protein>
    <recommendedName>
        <fullName evidence="3 6">Queuosine 5'-phosphate N-glycosylase/hydrolase</fullName>
        <ecNumber evidence="6">3.2.2.-</ecNumber>
    </recommendedName>
    <alternativeName>
        <fullName evidence="4 6">Queuosine-nucleotide N-glycosylase/hydrolase</fullName>
    </alternativeName>
</protein>
<dbReference type="InterPro" id="IPR019438">
    <property type="entry name" value="Q_salvage"/>
</dbReference>
<dbReference type="EMBL" id="ML986647">
    <property type="protein sequence ID" value="KAF2261928.1"/>
    <property type="molecule type" value="Genomic_DNA"/>
</dbReference>
<keyword evidence="1 6" id="KW-0378">Hydrolase</keyword>
<comment type="caution">
    <text evidence="7">The sequence shown here is derived from an EMBL/GenBank/DDBJ whole genome shotgun (WGS) entry which is preliminary data.</text>
</comment>
<dbReference type="Pfam" id="PF10343">
    <property type="entry name" value="Q_salvage"/>
    <property type="match status" value="1"/>
</dbReference>
<evidence type="ECO:0000256" key="3">
    <source>
        <dbReference type="ARBA" id="ARBA00035306"/>
    </source>
</evidence>
<evidence type="ECO:0000313" key="7">
    <source>
        <dbReference type="EMBL" id="KAF2261928.1"/>
    </source>
</evidence>
<name>A0A9P4N1U9_9PLEO</name>